<dbReference type="Proteomes" id="UP000008810">
    <property type="component" value="Chromosome 1"/>
</dbReference>
<evidence type="ECO:0000313" key="2">
    <source>
        <dbReference type="EMBL" id="PNT76535.1"/>
    </source>
</evidence>
<reference evidence="3" key="3">
    <citation type="submission" date="2018-08" db="UniProtKB">
        <authorList>
            <consortium name="EnsemblPlants"/>
        </authorList>
    </citation>
    <scope>IDENTIFICATION</scope>
    <source>
        <strain evidence="3">cv. Bd21</strain>
    </source>
</reference>
<dbReference type="FunCoup" id="A0A2K2DQH5">
    <property type="interactions" value="492"/>
</dbReference>
<evidence type="ECO:0000259" key="1">
    <source>
        <dbReference type="Pfam" id="PF03478"/>
    </source>
</evidence>
<dbReference type="InParanoid" id="A0A2K2DQH5"/>
<dbReference type="Gramene" id="PNT76535">
    <property type="protein sequence ID" value="PNT76535"/>
    <property type="gene ID" value="BRADI_1g49250v3"/>
</dbReference>
<feature type="non-terminal residue" evidence="2">
    <location>
        <position position="1"/>
    </location>
</feature>
<proteinExistence type="predicted"/>
<dbReference type="AlphaFoldDB" id="A0A2K2DQH5"/>
<protein>
    <recommendedName>
        <fullName evidence="1">KIB1-4 beta-propeller domain-containing protein</fullName>
    </recommendedName>
</protein>
<accession>A0A2K2DQH5</accession>
<evidence type="ECO:0000313" key="3">
    <source>
        <dbReference type="EnsemblPlants" id="PNT76535"/>
    </source>
</evidence>
<dbReference type="EnsemblPlants" id="PNT76535">
    <property type="protein sequence ID" value="PNT76535"/>
    <property type="gene ID" value="BRADI_1g49250v3"/>
</dbReference>
<organism evidence="2">
    <name type="scientific">Brachypodium distachyon</name>
    <name type="common">Purple false brome</name>
    <name type="synonym">Trachynia distachya</name>
    <dbReference type="NCBI Taxonomy" id="15368"/>
    <lineage>
        <taxon>Eukaryota</taxon>
        <taxon>Viridiplantae</taxon>
        <taxon>Streptophyta</taxon>
        <taxon>Embryophyta</taxon>
        <taxon>Tracheophyta</taxon>
        <taxon>Spermatophyta</taxon>
        <taxon>Magnoliopsida</taxon>
        <taxon>Liliopsida</taxon>
        <taxon>Poales</taxon>
        <taxon>Poaceae</taxon>
        <taxon>BOP clade</taxon>
        <taxon>Pooideae</taxon>
        <taxon>Stipodae</taxon>
        <taxon>Brachypodieae</taxon>
        <taxon>Brachypodium</taxon>
    </lineage>
</organism>
<feature type="domain" description="KIB1-4 beta-propeller" evidence="1">
    <location>
        <begin position="22"/>
        <end position="301"/>
    </location>
</feature>
<keyword evidence="4" id="KW-1185">Reference proteome</keyword>
<dbReference type="PANTHER" id="PTHR33110">
    <property type="entry name" value="F-BOX/KELCH-REPEAT PROTEIN-RELATED"/>
    <property type="match status" value="1"/>
</dbReference>
<dbReference type="PANTHER" id="PTHR33110:SF24">
    <property type="entry name" value="DUF295 DOMAIN-CONTAINING PROTEIN"/>
    <property type="match status" value="1"/>
</dbReference>
<evidence type="ECO:0000313" key="4">
    <source>
        <dbReference type="Proteomes" id="UP000008810"/>
    </source>
</evidence>
<gene>
    <name evidence="2" type="ORF">BRADI_1g49250v3</name>
</gene>
<reference evidence="2 3" key="1">
    <citation type="journal article" date="2010" name="Nature">
        <title>Genome sequencing and analysis of the model grass Brachypodium distachyon.</title>
        <authorList>
            <consortium name="International Brachypodium Initiative"/>
        </authorList>
    </citation>
    <scope>NUCLEOTIDE SEQUENCE [LARGE SCALE GENOMIC DNA]</scope>
    <source>
        <strain evidence="2 3">Bd21</strain>
    </source>
</reference>
<reference evidence="2" key="2">
    <citation type="submission" date="2017-06" db="EMBL/GenBank/DDBJ databases">
        <title>WGS assembly of Brachypodium distachyon.</title>
        <authorList>
            <consortium name="The International Brachypodium Initiative"/>
            <person name="Lucas S."/>
            <person name="Harmon-Smith M."/>
            <person name="Lail K."/>
            <person name="Tice H."/>
            <person name="Grimwood J."/>
            <person name="Bruce D."/>
            <person name="Barry K."/>
            <person name="Shu S."/>
            <person name="Lindquist E."/>
            <person name="Wang M."/>
            <person name="Pitluck S."/>
            <person name="Vogel J.P."/>
            <person name="Garvin D.F."/>
            <person name="Mockler T.C."/>
            <person name="Schmutz J."/>
            <person name="Rokhsar D."/>
            <person name="Bevan M.W."/>
        </authorList>
    </citation>
    <scope>NUCLEOTIDE SEQUENCE</scope>
    <source>
        <strain evidence="2">Bd21</strain>
    </source>
</reference>
<dbReference type="InterPro" id="IPR005174">
    <property type="entry name" value="KIB1-4_b-propeller"/>
</dbReference>
<dbReference type="OrthoDB" id="618980at2759"/>
<dbReference type="Pfam" id="PF03478">
    <property type="entry name" value="Beta-prop_KIB1-4"/>
    <property type="match status" value="1"/>
</dbReference>
<dbReference type="EMBL" id="CM000880">
    <property type="protein sequence ID" value="PNT76535.1"/>
    <property type="molecule type" value="Genomic_DNA"/>
</dbReference>
<sequence>RSRDAVTGLAAFRSEALLVFPLSRGWCLVLDARDASCHLSHLATGATAALPKLTAVCRADRRGGIITHDQGRYYLHYTDKESGRGSRSSHLWGPGEKIRIGCPGFWVWGFSTYLAFTEYMRFAVHVPPAGADQGGMLIMMYHALLGPTGMVFCRPGDAAWTKVEKPRPEVGAFGFIDFAYHAGKVFVLESDGILTVFDATTLDVLCLVQPPPPAALALLPTFLFELEYQVHLVALPSKLVLVRVTVKWSRPVAFDLFELAAGGQCWRKVADAGDYELFLDGYHASFRENAHGISGTRIYYVYCYHLVSSTAACFYSMAGTPIYYAHDQRWVLNNAAYCYSMQDNKLECVYTWPPPLDQVNNYSYRTPVDNYVISTKPSWFVP</sequence>
<name>A0A2K2DQH5_BRADI</name>